<sequence>MAHMLSASFGAQNQGFQVGQNYGSITTEFHLPPERPETPPQPFPTIPFSRDPYFVNRGDILEQIDRRFSEPAARVALVGLGGVGKSQLAIEYAHRIARGRPETWVFWVHAGTQARVEEGFRTIADTVKVPGRNQLKVDIPQLVYSWLSNERNGRWIMILDSADDSDVFYNANSTRVSTGDDTRDRPAPIPSTEVLPGNLERGIRQE</sequence>
<dbReference type="Gene3D" id="3.40.50.300">
    <property type="entry name" value="P-loop containing nucleotide triphosphate hydrolases"/>
    <property type="match status" value="1"/>
</dbReference>
<gene>
    <name evidence="3" type="ORF">QBC37DRAFT_142358</name>
</gene>
<feature type="region of interest" description="Disordered" evidence="1">
    <location>
        <begin position="174"/>
        <end position="206"/>
    </location>
</feature>
<accession>A0AAN7AYK0</accession>
<keyword evidence="4" id="KW-1185">Reference proteome</keyword>
<comment type="caution">
    <text evidence="3">The sequence shown here is derived from an EMBL/GenBank/DDBJ whole genome shotgun (WGS) entry which is preliminary data.</text>
</comment>
<dbReference type="InterPro" id="IPR027417">
    <property type="entry name" value="P-loop_NTPase"/>
</dbReference>
<evidence type="ECO:0000313" key="3">
    <source>
        <dbReference type="EMBL" id="KAK4206181.1"/>
    </source>
</evidence>
<feature type="domain" description="Fungal death-pathway protein SesB" evidence="2">
    <location>
        <begin position="9"/>
        <end position="27"/>
    </location>
</feature>
<dbReference type="Pfam" id="PF17046">
    <property type="entry name" value="Ses_B"/>
    <property type="match status" value="1"/>
</dbReference>
<evidence type="ECO:0000259" key="2">
    <source>
        <dbReference type="Pfam" id="PF17046"/>
    </source>
</evidence>
<dbReference type="AlphaFoldDB" id="A0AAN7AYK0"/>
<proteinExistence type="predicted"/>
<organism evidence="3 4">
    <name type="scientific">Rhypophila decipiens</name>
    <dbReference type="NCBI Taxonomy" id="261697"/>
    <lineage>
        <taxon>Eukaryota</taxon>
        <taxon>Fungi</taxon>
        <taxon>Dikarya</taxon>
        <taxon>Ascomycota</taxon>
        <taxon>Pezizomycotina</taxon>
        <taxon>Sordariomycetes</taxon>
        <taxon>Sordariomycetidae</taxon>
        <taxon>Sordariales</taxon>
        <taxon>Naviculisporaceae</taxon>
        <taxon>Rhypophila</taxon>
    </lineage>
</organism>
<dbReference type="InterPro" id="IPR031469">
    <property type="entry name" value="SesB_dom"/>
</dbReference>
<reference evidence="3" key="1">
    <citation type="journal article" date="2023" name="Mol. Phylogenet. Evol.">
        <title>Genome-scale phylogeny and comparative genomics of the fungal order Sordariales.</title>
        <authorList>
            <person name="Hensen N."/>
            <person name="Bonometti L."/>
            <person name="Westerberg I."/>
            <person name="Brannstrom I.O."/>
            <person name="Guillou S."/>
            <person name="Cros-Aarteil S."/>
            <person name="Calhoun S."/>
            <person name="Haridas S."/>
            <person name="Kuo A."/>
            <person name="Mondo S."/>
            <person name="Pangilinan J."/>
            <person name="Riley R."/>
            <person name="LaButti K."/>
            <person name="Andreopoulos B."/>
            <person name="Lipzen A."/>
            <person name="Chen C."/>
            <person name="Yan M."/>
            <person name="Daum C."/>
            <person name="Ng V."/>
            <person name="Clum A."/>
            <person name="Steindorff A."/>
            <person name="Ohm R.A."/>
            <person name="Martin F."/>
            <person name="Silar P."/>
            <person name="Natvig D.O."/>
            <person name="Lalanne C."/>
            <person name="Gautier V."/>
            <person name="Ament-Velasquez S.L."/>
            <person name="Kruys A."/>
            <person name="Hutchinson M.I."/>
            <person name="Powell A.J."/>
            <person name="Barry K."/>
            <person name="Miller A.N."/>
            <person name="Grigoriev I.V."/>
            <person name="Debuchy R."/>
            <person name="Gladieux P."/>
            <person name="Hiltunen Thoren M."/>
            <person name="Johannesson H."/>
        </authorList>
    </citation>
    <scope>NUCLEOTIDE SEQUENCE</scope>
    <source>
        <strain evidence="3">PSN293</strain>
    </source>
</reference>
<dbReference type="PANTHER" id="PTHR47691">
    <property type="entry name" value="REGULATOR-RELATED"/>
    <property type="match status" value="1"/>
</dbReference>
<evidence type="ECO:0000313" key="4">
    <source>
        <dbReference type="Proteomes" id="UP001301769"/>
    </source>
</evidence>
<dbReference type="PANTHER" id="PTHR47691:SF3">
    <property type="entry name" value="HTH-TYPE TRANSCRIPTIONAL REGULATOR RV0890C-RELATED"/>
    <property type="match status" value="1"/>
</dbReference>
<dbReference type="SUPFAM" id="SSF52540">
    <property type="entry name" value="P-loop containing nucleoside triphosphate hydrolases"/>
    <property type="match status" value="1"/>
</dbReference>
<evidence type="ECO:0000256" key="1">
    <source>
        <dbReference type="SAM" id="MobiDB-lite"/>
    </source>
</evidence>
<name>A0AAN7AYK0_9PEZI</name>
<dbReference type="Proteomes" id="UP001301769">
    <property type="component" value="Unassembled WGS sequence"/>
</dbReference>
<dbReference type="EMBL" id="MU858481">
    <property type="protein sequence ID" value="KAK4206181.1"/>
    <property type="molecule type" value="Genomic_DNA"/>
</dbReference>
<reference evidence="3" key="2">
    <citation type="submission" date="2023-05" db="EMBL/GenBank/DDBJ databases">
        <authorList>
            <consortium name="Lawrence Berkeley National Laboratory"/>
            <person name="Steindorff A."/>
            <person name="Hensen N."/>
            <person name="Bonometti L."/>
            <person name="Westerberg I."/>
            <person name="Brannstrom I.O."/>
            <person name="Guillou S."/>
            <person name="Cros-Aarteil S."/>
            <person name="Calhoun S."/>
            <person name="Haridas S."/>
            <person name="Kuo A."/>
            <person name="Mondo S."/>
            <person name="Pangilinan J."/>
            <person name="Riley R."/>
            <person name="Labutti K."/>
            <person name="Andreopoulos B."/>
            <person name="Lipzen A."/>
            <person name="Chen C."/>
            <person name="Yanf M."/>
            <person name="Daum C."/>
            <person name="Ng V."/>
            <person name="Clum A."/>
            <person name="Ohm R."/>
            <person name="Martin F."/>
            <person name="Silar P."/>
            <person name="Natvig D."/>
            <person name="Lalanne C."/>
            <person name="Gautier V."/>
            <person name="Ament-Velasquez S.L."/>
            <person name="Kruys A."/>
            <person name="Hutchinson M.I."/>
            <person name="Powell A.J."/>
            <person name="Barry K."/>
            <person name="Miller A.N."/>
            <person name="Grigoriev I.V."/>
            <person name="Debuchy R."/>
            <person name="Gladieux P."/>
            <person name="Thoren M.H."/>
            <person name="Johannesson H."/>
        </authorList>
    </citation>
    <scope>NUCLEOTIDE SEQUENCE</scope>
    <source>
        <strain evidence="3">PSN293</strain>
    </source>
</reference>
<protein>
    <recommendedName>
        <fullName evidence="2">Fungal death-pathway protein SesB domain-containing protein</fullName>
    </recommendedName>
</protein>